<keyword evidence="3" id="KW-1185">Reference proteome</keyword>
<proteinExistence type="predicted"/>
<evidence type="ECO:0000313" key="2">
    <source>
        <dbReference type="EMBL" id="EGZ24010.1"/>
    </source>
</evidence>
<protein>
    <recommendedName>
        <fullName evidence="1">MULE transposase domain-containing protein</fullName>
    </recommendedName>
</protein>
<dbReference type="Pfam" id="PF10551">
    <property type="entry name" value="MULE"/>
    <property type="match status" value="1"/>
</dbReference>
<dbReference type="EMBL" id="JH159152">
    <property type="protein sequence ID" value="EGZ24010.1"/>
    <property type="molecule type" value="Genomic_DNA"/>
</dbReference>
<dbReference type="OMA" id="FHREASK"/>
<evidence type="ECO:0000313" key="3">
    <source>
        <dbReference type="Proteomes" id="UP000002640"/>
    </source>
</evidence>
<gene>
    <name evidence="2" type="ORF">PHYSODRAFT_325165</name>
</gene>
<feature type="domain" description="MULE transposase" evidence="1">
    <location>
        <begin position="118"/>
        <end position="211"/>
    </location>
</feature>
<organism evidence="2 3">
    <name type="scientific">Phytophthora sojae (strain P6497)</name>
    <name type="common">Soybean stem and root rot agent</name>
    <name type="synonym">Phytophthora megasperma f. sp. glycines</name>
    <dbReference type="NCBI Taxonomy" id="1094619"/>
    <lineage>
        <taxon>Eukaryota</taxon>
        <taxon>Sar</taxon>
        <taxon>Stramenopiles</taxon>
        <taxon>Oomycota</taxon>
        <taxon>Peronosporomycetes</taxon>
        <taxon>Peronosporales</taxon>
        <taxon>Peronosporaceae</taxon>
        <taxon>Phytophthora</taxon>
    </lineage>
</organism>
<dbReference type="Proteomes" id="UP000002640">
    <property type="component" value="Unassembled WGS sequence"/>
</dbReference>
<dbReference type="RefSeq" id="XP_009519298.1">
    <property type="nucleotide sequence ID" value="XM_009521003.1"/>
</dbReference>
<dbReference type="InterPro" id="IPR018289">
    <property type="entry name" value="MULE_transposase_dom"/>
</dbReference>
<dbReference type="GeneID" id="20645222"/>
<dbReference type="InParanoid" id="G4Z071"/>
<dbReference type="AlphaFoldDB" id="G4Z071"/>
<sequence>MKEIIETLTASDMAMAPTRVWSTAMATLHRKYGKSASLRVMAKPSAVSFVKNVRRELTGGDVFRAIELEPTSLVSADDARPFLQFSYLYAQAGKHKRMVGFAHPDLLRLLKYPKNPLFVDCTFKACPKPFSQVAIIMGFDPAFDLYLPIFYVLLQGKEQQTYWHMLDMVIMQCDMQVDPRTVTCDFELGLINAEREQFPGVPLVGCLFHWKQALRRKMLDLRIPVDTVANVMSSGVIDVLTIITVDEIISKGIPYVRSRIDESGHRVKWSTFWRYFAKTWMRTYGPSTWNVNTIAEAVDIVNRTNNALERFNRTLNESFTTSYPSLLTFVDVIKTKSQNYVDLIEDIRHQRQQPPDHANLARVEVPDDYLRFEPEPTQE</sequence>
<accession>G4Z071</accession>
<dbReference type="KEGG" id="psoj:PHYSODRAFT_325165"/>
<name>G4Z071_PHYSP</name>
<evidence type="ECO:0000259" key="1">
    <source>
        <dbReference type="Pfam" id="PF10551"/>
    </source>
</evidence>
<reference evidence="2 3" key="1">
    <citation type="journal article" date="2006" name="Science">
        <title>Phytophthora genome sequences uncover evolutionary origins and mechanisms of pathogenesis.</title>
        <authorList>
            <person name="Tyler B.M."/>
            <person name="Tripathy S."/>
            <person name="Zhang X."/>
            <person name="Dehal P."/>
            <person name="Jiang R.H."/>
            <person name="Aerts A."/>
            <person name="Arredondo F.D."/>
            <person name="Baxter L."/>
            <person name="Bensasson D."/>
            <person name="Beynon J.L."/>
            <person name="Chapman J."/>
            <person name="Damasceno C.M."/>
            <person name="Dorrance A.E."/>
            <person name="Dou D."/>
            <person name="Dickerman A.W."/>
            <person name="Dubchak I.L."/>
            <person name="Garbelotto M."/>
            <person name="Gijzen M."/>
            <person name="Gordon S.G."/>
            <person name="Govers F."/>
            <person name="Grunwald N.J."/>
            <person name="Huang W."/>
            <person name="Ivors K.L."/>
            <person name="Jones R.W."/>
            <person name="Kamoun S."/>
            <person name="Krampis K."/>
            <person name="Lamour K.H."/>
            <person name="Lee M.K."/>
            <person name="McDonald W.H."/>
            <person name="Medina M."/>
            <person name="Meijer H.J."/>
            <person name="Nordberg E.K."/>
            <person name="Maclean D.J."/>
            <person name="Ospina-Giraldo M.D."/>
            <person name="Morris P.F."/>
            <person name="Phuntumart V."/>
            <person name="Putnam N.H."/>
            <person name="Rash S."/>
            <person name="Rose J.K."/>
            <person name="Sakihama Y."/>
            <person name="Salamov A.A."/>
            <person name="Savidor A."/>
            <person name="Scheuring C.F."/>
            <person name="Smith B.M."/>
            <person name="Sobral B.W."/>
            <person name="Terry A."/>
            <person name="Torto-Alalibo T.A."/>
            <person name="Win J."/>
            <person name="Xu Z."/>
            <person name="Zhang H."/>
            <person name="Grigoriev I.V."/>
            <person name="Rokhsar D.S."/>
            <person name="Boore J.L."/>
        </authorList>
    </citation>
    <scope>NUCLEOTIDE SEQUENCE [LARGE SCALE GENOMIC DNA]</scope>
    <source>
        <strain evidence="2 3">P6497</strain>
    </source>
</reference>